<proteinExistence type="predicted"/>
<dbReference type="Gene3D" id="1.25.40.180">
    <property type="match status" value="1"/>
</dbReference>
<evidence type="ECO:0008006" key="3">
    <source>
        <dbReference type="Google" id="ProtNLM"/>
    </source>
</evidence>
<protein>
    <recommendedName>
        <fullName evidence="3">W2 domain-containing protein</fullName>
    </recommendedName>
</protein>
<dbReference type="SUPFAM" id="SSF48371">
    <property type="entry name" value="ARM repeat"/>
    <property type="match status" value="1"/>
</dbReference>
<gene>
    <name evidence="1" type="ORF">B4U80_13683</name>
</gene>
<organism evidence="1 2">
    <name type="scientific">Leptotrombidium deliense</name>
    <dbReference type="NCBI Taxonomy" id="299467"/>
    <lineage>
        <taxon>Eukaryota</taxon>
        <taxon>Metazoa</taxon>
        <taxon>Ecdysozoa</taxon>
        <taxon>Arthropoda</taxon>
        <taxon>Chelicerata</taxon>
        <taxon>Arachnida</taxon>
        <taxon>Acari</taxon>
        <taxon>Acariformes</taxon>
        <taxon>Trombidiformes</taxon>
        <taxon>Prostigmata</taxon>
        <taxon>Anystina</taxon>
        <taxon>Parasitengona</taxon>
        <taxon>Trombiculoidea</taxon>
        <taxon>Trombiculidae</taxon>
        <taxon>Leptotrombidium</taxon>
    </lineage>
</organism>
<comment type="caution">
    <text evidence="1">The sequence shown here is derived from an EMBL/GenBank/DDBJ whole genome shotgun (WGS) entry which is preliminary data.</text>
</comment>
<keyword evidence="2" id="KW-1185">Reference proteome</keyword>
<evidence type="ECO:0000313" key="2">
    <source>
        <dbReference type="Proteomes" id="UP000288716"/>
    </source>
</evidence>
<accession>A0A443SLB5</accession>
<sequence>MVSHDVSSEHRVEKSTQTNFRMQYSSAFMRSLQMKQVSRKRPRLPSISDIFCKSKEPVQIVLRNIENVNDEVDVGNGVSSDFSYNGLWVKKRSKMRLPEDKINIQQINMKLGKIIKTAGMQVDPLSQNLHPKNFVDSPELTKQNDLKICRRCQQPVIAHKFNNAKIESNTTEVQHLLECIRDEVRIKWNCNNYLSRLIESCTTEEERSDPEFVSEIIIAIIRGCIWRHRDSLNLTFYAIDTERLETRCNLIKKLCNTESKAEHMLNSSVALVAELEYPKGLLYEIFSILHSNALVSSNAILKWSRNEDKSVNKNIALLHLNDLITRLEAIDMLFHIDNTSVPADIIIFDEFARPSLQK</sequence>
<dbReference type="EMBL" id="NCKV01001451">
    <property type="protein sequence ID" value="RWS28320.1"/>
    <property type="molecule type" value="Genomic_DNA"/>
</dbReference>
<reference evidence="1 2" key="1">
    <citation type="journal article" date="2018" name="Gigascience">
        <title>Genomes of trombidid mites reveal novel predicted allergens and laterally-transferred genes associated with secondary metabolism.</title>
        <authorList>
            <person name="Dong X."/>
            <person name="Chaisiri K."/>
            <person name="Xia D."/>
            <person name="Armstrong S.D."/>
            <person name="Fang Y."/>
            <person name="Donnelly M.J."/>
            <person name="Kadowaki T."/>
            <person name="McGarry J.W."/>
            <person name="Darby A.C."/>
            <person name="Makepeace B.L."/>
        </authorList>
    </citation>
    <scope>NUCLEOTIDE SEQUENCE [LARGE SCALE GENOMIC DNA]</scope>
    <source>
        <strain evidence="1">UoL-UT</strain>
    </source>
</reference>
<dbReference type="VEuPathDB" id="VectorBase:LDEU003721"/>
<name>A0A443SLB5_9ACAR</name>
<dbReference type="Proteomes" id="UP000288716">
    <property type="component" value="Unassembled WGS sequence"/>
</dbReference>
<evidence type="ECO:0000313" key="1">
    <source>
        <dbReference type="EMBL" id="RWS28320.1"/>
    </source>
</evidence>
<dbReference type="AlphaFoldDB" id="A0A443SLB5"/>
<dbReference type="InterPro" id="IPR016024">
    <property type="entry name" value="ARM-type_fold"/>
</dbReference>